<reference evidence="1 2" key="1">
    <citation type="submission" date="2023-10" db="EMBL/GenBank/DDBJ databases">
        <title>The complete genome sequence of Methanoculleus palmolei DSM 4273.</title>
        <authorList>
            <person name="Lai S.-J."/>
            <person name="You Y.-T."/>
            <person name="Chen S.-C."/>
        </authorList>
    </citation>
    <scope>NUCLEOTIDE SEQUENCE [LARGE SCALE GENOMIC DNA]</scope>
    <source>
        <strain evidence="1 2">DSM 4273</strain>
    </source>
</reference>
<keyword evidence="2" id="KW-1185">Reference proteome</keyword>
<dbReference type="InterPro" id="IPR038396">
    <property type="entry name" value="SpoIIAA-like_sf"/>
</dbReference>
<dbReference type="EMBL" id="CP137641">
    <property type="protein sequence ID" value="WOX56375.1"/>
    <property type="molecule type" value="Genomic_DNA"/>
</dbReference>
<dbReference type="Proteomes" id="UP001626603">
    <property type="component" value="Chromosome"/>
</dbReference>
<proteinExistence type="predicted"/>
<name>A0ABD8AB51_9EURY</name>
<dbReference type="InterPro" id="IPR036513">
    <property type="entry name" value="STAS_dom_sf"/>
</dbReference>
<dbReference type="InterPro" id="IPR021866">
    <property type="entry name" value="SpoIIAA-like"/>
</dbReference>
<dbReference type="Pfam" id="PF11964">
    <property type="entry name" value="SpoIIAA-like"/>
    <property type="match status" value="1"/>
</dbReference>
<accession>A0ABD8AB51</accession>
<gene>
    <name evidence="1" type="ORF">R6Y95_03325</name>
</gene>
<evidence type="ECO:0000313" key="2">
    <source>
        <dbReference type="Proteomes" id="UP001626603"/>
    </source>
</evidence>
<sequence>MLEEMETGAGNVVGFRFDGEMTARDYNGTLIPALKEAGAHPTLRMLFYIVNFHGWRPHGHWETLQDRPEMERVDRIALVGEERSEEWLNRLPGLFVDLTGTDVRHFPADHLDAALDWVREPTE</sequence>
<protein>
    <submittedName>
        <fullName evidence="1">STAS/SEC14 domain-containing protein</fullName>
    </submittedName>
</protein>
<evidence type="ECO:0000313" key="1">
    <source>
        <dbReference type="EMBL" id="WOX56375.1"/>
    </source>
</evidence>
<dbReference type="SUPFAM" id="SSF52091">
    <property type="entry name" value="SpoIIaa-like"/>
    <property type="match status" value="1"/>
</dbReference>
<dbReference type="AlphaFoldDB" id="A0ABD8AB51"/>
<dbReference type="Gene3D" id="3.40.50.10600">
    <property type="entry name" value="SpoIIaa-like domains"/>
    <property type="match status" value="1"/>
</dbReference>
<organism evidence="1 2">
    <name type="scientific">Methanoculleus palmolei</name>
    <dbReference type="NCBI Taxonomy" id="72612"/>
    <lineage>
        <taxon>Archaea</taxon>
        <taxon>Methanobacteriati</taxon>
        <taxon>Methanobacteriota</taxon>
        <taxon>Stenosarchaea group</taxon>
        <taxon>Methanomicrobia</taxon>
        <taxon>Methanomicrobiales</taxon>
        <taxon>Methanomicrobiaceae</taxon>
        <taxon>Methanoculleus</taxon>
    </lineage>
</organism>